<gene>
    <name evidence="1" type="ORF">S06H3_38133</name>
</gene>
<protein>
    <submittedName>
        <fullName evidence="1">Uncharacterized protein</fullName>
    </submittedName>
</protein>
<accession>X1MCC7</accession>
<name>X1MCC7_9ZZZZ</name>
<evidence type="ECO:0000313" key="1">
    <source>
        <dbReference type="EMBL" id="GAI28938.1"/>
    </source>
</evidence>
<comment type="caution">
    <text evidence="1">The sequence shown here is derived from an EMBL/GenBank/DDBJ whole genome shotgun (WGS) entry which is preliminary data.</text>
</comment>
<dbReference type="EMBL" id="BARV01023220">
    <property type="protein sequence ID" value="GAI28938.1"/>
    <property type="molecule type" value="Genomic_DNA"/>
</dbReference>
<proteinExistence type="predicted"/>
<reference evidence="1" key="1">
    <citation type="journal article" date="2014" name="Front. Microbiol.">
        <title>High frequency of phylogenetically diverse reductive dehalogenase-homologous genes in deep subseafloor sedimentary metagenomes.</title>
        <authorList>
            <person name="Kawai M."/>
            <person name="Futagami T."/>
            <person name="Toyoda A."/>
            <person name="Takaki Y."/>
            <person name="Nishi S."/>
            <person name="Hori S."/>
            <person name="Arai W."/>
            <person name="Tsubouchi T."/>
            <person name="Morono Y."/>
            <person name="Uchiyama I."/>
            <person name="Ito T."/>
            <person name="Fujiyama A."/>
            <person name="Inagaki F."/>
            <person name="Takami H."/>
        </authorList>
    </citation>
    <scope>NUCLEOTIDE SEQUENCE</scope>
    <source>
        <strain evidence="1">Expedition CK06-06</strain>
    </source>
</reference>
<sequence>PHKCQFCGVRKVEPVALEYDDFSLAPIIGDNNILATSWKHQELVVNKLVNYGREIDINSGFDVSGMDTPAIIYDKGTVKLDVEAFDPFLWGCLEEHLTVEFPEFNKNLDGWKRSIVAIVEQCHGITKTIAAQLAKMGLDAAEAYLSPDSTDYGPGIYYPVLTSLMYECIMANYSPQFQSVGGSHDLLLLVIEYPRGNKEVARGPSTLLDQVEQCCLDMVACDAIKKKVGQALKLGRDLRSDQDAIRQRLRLILERGTFKGTCQVYHDLI</sequence>
<organism evidence="1">
    <name type="scientific">marine sediment metagenome</name>
    <dbReference type="NCBI Taxonomy" id="412755"/>
    <lineage>
        <taxon>unclassified sequences</taxon>
        <taxon>metagenomes</taxon>
        <taxon>ecological metagenomes</taxon>
    </lineage>
</organism>
<feature type="non-terminal residue" evidence="1">
    <location>
        <position position="269"/>
    </location>
</feature>
<feature type="non-terminal residue" evidence="1">
    <location>
        <position position="1"/>
    </location>
</feature>
<dbReference type="AlphaFoldDB" id="X1MCC7"/>